<dbReference type="PIRSF" id="PIRSF009320">
    <property type="entry name" value="Nuc_binding_HP_1000"/>
    <property type="match status" value="1"/>
</dbReference>
<dbReference type="InterPro" id="IPR050678">
    <property type="entry name" value="DNA_Partitioning_ATPase"/>
</dbReference>
<evidence type="ECO:0000313" key="1">
    <source>
        <dbReference type="EMBL" id="TNC66266.1"/>
    </source>
</evidence>
<dbReference type="EMBL" id="VDFV01000034">
    <property type="protein sequence ID" value="TNC66266.1"/>
    <property type="molecule type" value="Genomic_DNA"/>
</dbReference>
<dbReference type="Proteomes" id="UP000305709">
    <property type="component" value="Unassembled WGS sequence"/>
</dbReference>
<comment type="caution">
    <text evidence="1">The sequence shown here is derived from an EMBL/GenBank/DDBJ whole genome shotgun (WGS) entry which is preliminary data.</text>
</comment>
<dbReference type="InterPro" id="IPR027417">
    <property type="entry name" value="P-loop_NTPase"/>
</dbReference>
<dbReference type="Gene3D" id="3.40.50.300">
    <property type="entry name" value="P-loop containing nucleotide triphosphate hydrolases"/>
    <property type="match status" value="1"/>
</dbReference>
<name>A0A5C4NCB2_9RHOB</name>
<dbReference type="Pfam" id="PF07015">
    <property type="entry name" value="VirC1"/>
    <property type="match status" value="1"/>
</dbReference>
<accession>A0A5C4NCB2</accession>
<dbReference type="PANTHER" id="PTHR13696:SF96">
    <property type="entry name" value="COBQ_COBB_MIND_PARA NUCLEOTIDE BINDING DOMAIN-CONTAINING PROTEIN"/>
    <property type="match status" value="1"/>
</dbReference>
<dbReference type="RefSeq" id="WP_139082853.1">
    <property type="nucleotide sequence ID" value="NZ_VDFV01000034.1"/>
</dbReference>
<dbReference type="CDD" id="cd02042">
    <property type="entry name" value="ParAB_family"/>
    <property type="match status" value="1"/>
</dbReference>
<evidence type="ECO:0000313" key="2">
    <source>
        <dbReference type="Proteomes" id="UP000305709"/>
    </source>
</evidence>
<dbReference type="AlphaFoldDB" id="A0A5C4NCB2"/>
<keyword evidence="2" id="KW-1185">Reference proteome</keyword>
<reference evidence="1 2" key="1">
    <citation type="submission" date="2019-06" db="EMBL/GenBank/DDBJ databases">
        <authorList>
            <person name="Jiang L."/>
        </authorList>
    </citation>
    <scope>NUCLEOTIDE SEQUENCE [LARGE SCALE GENOMIC DNA]</scope>
    <source>
        <strain evidence="1 2">YIM 48858</strain>
    </source>
</reference>
<dbReference type="SUPFAM" id="SSF52540">
    <property type="entry name" value="P-loop containing nucleoside triphosphate hydrolases"/>
    <property type="match status" value="1"/>
</dbReference>
<sequence>MANDNMVVVAAVARKGGSGKSALVKALASAALSAGKTTLLIDTDPQGDLTRWYDRAAKGGLTPSGAQFAAVSDTQSLEAVIDEAYSGGATDFVFIDTAGVGGAWADDIAMLSDHLVTPVVATVTNFDVGTQTVEWFRRLHDRVERPEDLPPHHVVITQFPAKASKLELALLEEATTRFPVINSVIQHRNAYHMMDAQGFLGEILRNYRDHPNPLQRSHARHYEEALMEATDVLNDILAN</sequence>
<dbReference type="InterPro" id="IPR009744">
    <property type="entry name" value="VirC1"/>
</dbReference>
<dbReference type="PANTHER" id="PTHR13696">
    <property type="entry name" value="P-LOOP CONTAINING NUCLEOSIDE TRIPHOSPHATE HYDROLASE"/>
    <property type="match status" value="1"/>
</dbReference>
<dbReference type="OrthoDB" id="7820287at2"/>
<protein>
    <submittedName>
        <fullName evidence="1">ParA family protein</fullName>
    </submittedName>
</protein>
<organism evidence="1 2">
    <name type="scientific">Rubellimicrobium roseum</name>
    <dbReference type="NCBI Taxonomy" id="687525"/>
    <lineage>
        <taxon>Bacteria</taxon>
        <taxon>Pseudomonadati</taxon>
        <taxon>Pseudomonadota</taxon>
        <taxon>Alphaproteobacteria</taxon>
        <taxon>Rhodobacterales</taxon>
        <taxon>Roseobacteraceae</taxon>
        <taxon>Rubellimicrobium</taxon>
    </lineage>
</organism>
<proteinExistence type="predicted"/>
<gene>
    <name evidence="1" type="ORF">FHG71_16760</name>
</gene>